<sequence>MDKQKKDKKTEDLELPPLEEEIKDWCEVPTESDDTKSADDLEIDAWCQETTEEDIETDVDSDKTKKDKK</sequence>
<reference evidence="2 3" key="1">
    <citation type="submission" date="2020-06" db="EMBL/GenBank/DDBJ databases">
        <title>Methanolobus halotolerans sp. nov., isolated from a saline lake Tus in Siberia.</title>
        <authorList>
            <person name="Shen Y."/>
            <person name="Chen S.-C."/>
            <person name="Lai M.-C."/>
            <person name="Huang H.-H."/>
            <person name="Chiu H.-H."/>
            <person name="Tang S.-L."/>
            <person name="Rogozin D.Y."/>
            <person name="Degermendzhy A.G."/>
        </authorList>
    </citation>
    <scope>NUCLEOTIDE SEQUENCE [LARGE SCALE GENOMIC DNA]</scope>
    <source>
        <strain evidence="2 3">DSM 21339</strain>
    </source>
</reference>
<dbReference type="EMBL" id="CP058215">
    <property type="protein sequence ID" value="QLC50034.1"/>
    <property type="molecule type" value="Genomic_DNA"/>
</dbReference>
<proteinExistence type="predicted"/>
<gene>
    <name evidence="2" type="ORF">HWN40_07160</name>
</gene>
<evidence type="ECO:0000313" key="3">
    <source>
        <dbReference type="Proteomes" id="UP000509594"/>
    </source>
</evidence>
<name>A0A7D5EEZ4_9EURY</name>
<dbReference type="KEGG" id="mzi:HWN40_07160"/>
<dbReference type="Proteomes" id="UP000509594">
    <property type="component" value="Chromosome"/>
</dbReference>
<accession>A0A7D5EEZ4</accession>
<dbReference type="AlphaFoldDB" id="A0A7D5EEZ4"/>
<protein>
    <submittedName>
        <fullName evidence="2">Uncharacterized protein</fullName>
    </submittedName>
</protein>
<feature type="compositionally biased region" description="Basic and acidic residues" evidence="1">
    <location>
        <begin position="1"/>
        <end position="12"/>
    </location>
</feature>
<evidence type="ECO:0000313" key="2">
    <source>
        <dbReference type="EMBL" id="QLC50034.1"/>
    </source>
</evidence>
<evidence type="ECO:0000256" key="1">
    <source>
        <dbReference type="SAM" id="MobiDB-lite"/>
    </source>
</evidence>
<keyword evidence="3" id="KW-1185">Reference proteome</keyword>
<feature type="compositionally biased region" description="Acidic residues" evidence="1">
    <location>
        <begin position="50"/>
        <end position="59"/>
    </location>
</feature>
<dbReference type="RefSeq" id="WP_176965090.1">
    <property type="nucleotide sequence ID" value="NZ_CP058215.1"/>
</dbReference>
<feature type="region of interest" description="Disordered" evidence="1">
    <location>
        <begin position="1"/>
        <end position="69"/>
    </location>
</feature>
<dbReference type="GeneID" id="55821441"/>
<feature type="compositionally biased region" description="Basic and acidic residues" evidence="1">
    <location>
        <begin position="60"/>
        <end position="69"/>
    </location>
</feature>
<organism evidence="2 3">
    <name type="scientific">Methanolobus zinderi</name>
    <dbReference type="NCBI Taxonomy" id="536044"/>
    <lineage>
        <taxon>Archaea</taxon>
        <taxon>Methanobacteriati</taxon>
        <taxon>Methanobacteriota</taxon>
        <taxon>Stenosarchaea group</taxon>
        <taxon>Methanomicrobia</taxon>
        <taxon>Methanosarcinales</taxon>
        <taxon>Methanosarcinaceae</taxon>
        <taxon>Methanolobus</taxon>
    </lineage>
</organism>
<feature type="compositionally biased region" description="Acidic residues" evidence="1">
    <location>
        <begin position="13"/>
        <end position="22"/>
    </location>
</feature>